<proteinExistence type="predicted"/>
<feature type="transmembrane region" description="Helical" evidence="2">
    <location>
        <begin position="21"/>
        <end position="45"/>
    </location>
</feature>
<dbReference type="Proteomes" id="UP001183420">
    <property type="component" value="Unassembled WGS sequence"/>
</dbReference>
<evidence type="ECO:0000313" key="4">
    <source>
        <dbReference type="Proteomes" id="UP001183420"/>
    </source>
</evidence>
<name>A0ABU2LV27_9ACTN</name>
<comment type="caution">
    <text evidence="3">The sequence shown here is derived from an EMBL/GenBank/DDBJ whole genome shotgun (WGS) entry which is preliminary data.</text>
</comment>
<dbReference type="RefSeq" id="WP_311601226.1">
    <property type="nucleotide sequence ID" value="NZ_JAVREM010000033.1"/>
</dbReference>
<accession>A0ABU2LV27</accession>
<evidence type="ECO:0000256" key="1">
    <source>
        <dbReference type="SAM" id="MobiDB-lite"/>
    </source>
</evidence>
<evidence type="ECO:0000313" key="3">
    <source>
        <dbReference type="EMBL" id="MDT0321027.1"/>
    </source>
</evidence>
<keyword evidence="2" id="KW-0812">Transmembrane</keyword>
<keyword evidence="2" id="KW-1133">Transmembrane helix</keyword>
<keyword evidence="2" id="KW-0472">Membrane</keyword>
<sequence length="66" mass="6906">MTQHDDFSSNVTRPRRPRPGVGQLLGHVLFALVVISGLVGALLLAGPALDVEHQTAPQAPEAATNP</sequence>
<evidence type="ECO:0000256" key="2">
    <source>
        <dbReference type="SAM" id="Phobius"/>
    </source>
</evidence>
<gene>
    <name evidence="3" type="ORF">RNC47_22090</name>
</gene>
<feature type="region of interest" description="Disordered" evidence="1">
    <location>
        <begin position="1"/>
        <end position="20"/>
    </location>
</feature>
<protein>
    <submittedName>
        <fullName evidence="3">Uncharacterized protein</fullName>
    </submittedName>
</protein>
<reference evidence="4" key="1">
    <citation type="submission" date="2023-07" db="EMBL/GenBank/DDBJ databases">
        <title>30 novel species of actinomycetes from the DSMZ collection.</title>
        <authorList>
            <person name="Nouioui I."/>
        </authorList>
    </citation>
    <scope>NUCLEOTIDE SEQUENCE [LARGE SCALE GENOMIC DNA]</scope>
    <source>
        <strain evidence="4">DSM 44918</strain>
    </source>
</reference>
<organism evidence="3 4">
    <name type="scientific">Streptomyces millisiae</name>
    <dbReference type="NCBI Taxonomy" id="3075542"/>
    <lineage>
        <taxon>Bacteria</taxon>
        <taxon>Bacillati</taxon>
        <taxon>Actinomycetota</taxon>
        <taxon>Actinomycetes</taxon>
        <taxon>Kitasatosporales</taxon>
        <taxon>Streptomycetaceae</taxon>
        <taxon>Streptomyces</taxon>
    </lineage>
</organism>
<dbReference type="EMBL" id="JAVREM010000033">
    <property type="protein sequence ID" value="MDT0321027.1"/>
    <property type="molecule type" value="Genomic_DNA"/>
</dbReference>
<keyword evidence="4" id="KW-1185">Reference proteome</keyword>